<keyword evidence="5 6" id="KW-0472">Membrane</keyword>
<keyword evidence="8" id="KW-1185">Reference proteome</keyword>
<evidence type="ECO:0000313" key="7">
    <source>
        <dbReference type="EMBL" id="KAF9333463.1"/>
    </source>
</evidence>
<evidence type="ECO:0000256" key="4">
    <source>
        <dbReference type="ARBA" id="ARBA00022989"/>
    </source>
</evidence>
<dbReference type="PANTHER" id="PTHR12703:SF4">
    <property type="entry name" value="TRANSMEMBRANE PROTEIN 33"/>
    <property type="match status" value="1"/>
</dbReference>
<evidence type="ECO:0000256" key="3">
    <source>
        <dbReference type="ARBA" id="ARBA00022692"/>
    </source>
</evidence>
<comment type="similarity">
    <text evidence="2">Belongs to the PER33/POM33 family.</text>
</comment>
<dbReference type="GO" id="GO:0071786">
    <property type="term" value="P:endoplasmic reticulum tubular network organization"/>
    <property type="evidence" value="ECO:0007669"/>
    <property type="project" value="TreeGrafter"/>
</dbReference>
<dbReference type="AlphaFoldDB" id="A0A9P5VNF7"/>
<evidence type="ECO:0000256" key="5">
    <source>
        <dbReference type="ARBA" id="ARBA00023136"/>
    </source>
</evidence>
<dbReference type="EMBL" id="JAAAUY010000201">
    <property type="protein sequence ID" value="KAF9333463.1"/>
    <property type="molecule type" value="Genomic_DNA"/>
</dbReference>
<dbReference type="Proteomes" id="UP000696485">
    <property type="component" value="Unassembled WGS sequence"/>
</dbReference>
<dbReference type="GO" id="GO:0016020">
    <property type="term" value="C:membrane"/>
    <property type="evidence" value="ECO:0007669"/>
    <property type="project" value="UniProtKB-SubCell"/>
</dbReference>
<feature type="transmembrane region" description="Helical" evidence="6">
    <location>
        <begin position="103"/>
        <end position="121"/>
    </location>
</feature>
<evidence type="ECO:0000256" key="1">
    <source>
        <dbReference type="ARBA" id="ARBA00004141"/>
    </source>
</evidence>
<dbReference type="GO" id="GO:0061024">
    <property type="term" value="P:membrane organization"/>
    <property type="evidence" value="ECO:0007669"/>
    <property type="project" value="TreeGrafter"/>
</dbReference>
<organism evidence="7 8">
    <name type="scientific">Podila minutissima</name>
    <dbReference type="NCBI Taxonomy" id="64525"/>
    <lineage>
        <taxon>Eukaryota</taxon>
        <taxon>Fungi</taxon>
        <taxon>Fungi incertae sedis</taxon>
        <taxon>Mucoromycota</taxon>
        <taxon>Mortierellomycotina</taxon>
        <taxon>Mortierellomycetes</taxon>
        <taxon>Mortierellales</taxon>
        <taxon>Mortierellaceae</taxon>
        <taxon>Podila</taxon>
    </lineage>
</organism>
<gene>
    <name evidence="7" type="ORF">BG006_003623</name>
</gene>
<sequence>MSTLGERIQVLVKGPQFAWWMGHVLLLICTIFYLPYWATFHFRAGAHWYTRAFLGAILSYGVVVYKSFPEIQFNSQFFQAMLTEENTLYFLMAIYWWRSTPMLAPLIPYVVFAIFNALTYVRTNILSLASGDAAAAQASGPAKTIESLVDKYHNPAMSAVALFEITGVMGSLVFWALTFQSSFMSPILYAFFLRFRYFFNPYTRTAFTQLRARLDGLVLNNPKVPPQALKAYSIAQRALVQFGRAAVQQPGTQADPASAPVPAPAQ</sequence>
<dbReference type="InterPro" id="IPR051645">
    <property type="entry name" value="PER33/POM33_regulator"/>
</dbReference>
<dbReference type="GO" id="GO:0005783">
    <property type="term" value="C:endoplasmic reticulum"/>
    <property type="evidence" value="ECO:0007669"/>
    <property type="project" value="TreeGrafter"/>
</dbReference>
<reference evidence="7" key="1">
    <citation type="journal article" date="2020" name="Fungal Divers.">
        <title>Resolving the Mortierellaceae phylogeny through synthesis of multi-gene phylogenetics and phylogenomics.</title>
        <authorList>
            <person name="Vandepol N."/>
            <person name="Liber J."/>
            <person name="Desiro A."/>
            <person name="Na H."/>
            <person name="Kennedy M."/>
            <person name="Barry K."/>
            <person name="Grigoriev I.V."/>
            <person name="Miller A.N."/>
            <person name="O'Donnell K."/>
            <person name="Stajich J.E."/>
            <person name="Bonito G."/>
        </authorList>
    </citation>
    <scope>NUCLEOTIDE SEQUENCE</scope>
    <source>
        <strain evidence="7">NVP1</strain>
    </source>
</reference>
<name>A0A9P5VNF7_9FUNG</name>
<evidence type="ECO:0000256" key="2">
    <source>
        <dbReference type="ARBA" id="ARBA00007322"/>
    </source>
</evidence>
<dbReference type="Pfam" id="PF03661">
    <property type="entry name" value="TMEM33_Pom33"/>
    <property type="match status" value="1"/>
</dbReference>
<evidence type="ECO:0000256" key="6">
    <source>
        <dbReference type="SAM" id="Phobius"/>
    </source>
</evidence>
<feature type="transmembrane region" description="Helical" evidence="6">
    <location>
        <begin position="48"/>
        <end position="65"/>
    </location>
</feature>
<evidence type="ECO:0000313" key="8">
    <source>
        <dbReference type="Proteomes" id="UP000696485"/>
    </source>
</evidence>
<protein>
    <submittedName>
        <fullName evidence="7">Uncharacterized protein</fullName>
    </submittedName>
</protein>
<accession>A0A9P5VNF7</accession>
<dbReference type="InterPro" id="IPR005344">
    <property type="entry name" value="TMEM33/Pom33"/>
</dbReference>
<keyword evidence="4 6" id="KW-1133">Transmembrane helix</keyword>
<dbReference type="PANTHER" id="PTHR12703">
    <property type="entry name" value="TRANSMEMBRANE PROTEIN 33"/>
    <property type="match status" value="1"/>
</dbReference>
<comment type="caution">
    <text evidence="7">The sequence shown here is derived from an EMBL/GenBank/DDBJ whole genome shotgun (WGS) entry which is preliminary data.</text>
</comment>
<keyword evidence="3 6" id="KW-0812">Transmembrane</keyword>
<proteinExistence type="inferred from homology"/>
<comment type="subcellular location">
    <subcellularLocation>
        <location evidence="1">Membrane</location>
        <topology evidence="1">Multi-pass membrane protein</topology>
    </subcellularLocation>
</comment>
<feature type="transmembrane region" description="Helical" evidence="6">
    <location>
        <begin position="17"/>
        <end position="36"/>
    </location>
</feature>